<evidence type="ECO:0000313" key="1">
    <source>
        <dbReference type="EMBL" id="AKS46606.1"/>
    </source>
</evidence>
<dbReference type="KEGG" id="otm:OSB_20670"/>
<accession>A0A0K0Y6T3</accession>
<dbReference type="STRING" id="1458307.OSB_20670"/>
<dbReference type="PROSITE" id="PS51257">
    <property type="entry name" value="PROKAR_LIPOPROTEIN"/>
    <property type="match status" value="1"/>
</dbReference>
<dbReference type="EMBL" id="CP012160">
    <property type="protein sequence ID" value="AKS46606.1"/>
    <property type="molecule type" value="Genomic_DNA"/>
</dbReference>
<reference evidence="1 2" key="1">
    <citation type="journal article" date="2015" name="Genome Announc.">
        <title>Closed Genome Sequence of Octadecabacter temperatus SB1, the First Mesophilic Species of the Genus Octadecabacter.</title>
        <authorList>
            <person name="Voget S."/>
            <person name="Billerbeck S."/>
            <person name="Simon M."/>
            <person name="Daniel R."/>
        </authorList>
    </citation>
    <scope>NUCLEOTIDE SEQUENCE [LARGE SCALE GENOMIC DNA]</scope>
    <source>
        <strain evidence="1 2">SB1</strain>
    </source>
</reference>
<name>A0A0K0Y6T3_9RHOB</name>
<proteinExistence type="predicted"/>
<gene>
    <name evidence="1" type="ORF">OSB_20670</name>
</gene>
<keyword evidence="2" id="KW-1185">Reference proteome</keyword>
<protein>
    <submittedName>
        <fullName evidence="1">Uncharacterized protein</fullName>
    </submittedName>
</protein>
<organism evidence="1 2">
    <name type="scientific">Octadecabacter temperatus</name>
    <dbReference type="NCBI Taxonomy" id="1458307"/>
    <lineage>
        <taxon>Bacteria</taxon>
        <taxon>Pseudomonadati</taxon>
        <taxon>Pseudomonadota</taxon>
        <taxon>Alphaproteobacteria</taxon>
        <taxon>Rhodobacterales</taxon>
        <taxon>Roseobacteraceae</taxon>
        <taxon>Octadecabacter</taxon>
    </lineage>
</organism>
<dbReference type="AlphaFoldDB" id="A0A0K0Y6T3"/>
<dbReference type="Proteomes" id="UP000067444">
    <property type="component" value="Chromosome"/>
</dbReference>
<evidence type="ECO:0000313" key="2">
    <source>
        <dbReference type="Proteomes" id="UP000067444"/>
    </source>
</evidence>
<sequence length="150" mass="16424">MRVSRISQFGILLPVLTALSSCSPAGYAGPLRSALGVSIQNDAEYERDGRVFAADFTNNAIMYRFAVDENNVQREDGVHVVSSDVRVKDVRVSLASPDVIGPNDRAIAAEIVATFCDEISRRIVRDPFEFGILQTQGGGAPEWRYSQVCE</sequence>